<name>A0ABV8P380_9BURK</name>
<dbReference type="CDD" id="cd03224">
    <property type="entry name" value="ABC_TM1139_LivF_branched"/>
    <property type="match status" value="1"/>
</dbReference>
<evidence type="ECO:0000256" key="5">
    <source>
        <dbReference type="ARBA" id="ARBA00022840"/>
    </source>
</evidence>
<feature type="domain" description="ABC transporter" evidence="7">
    <location>
        <begin position="25"/>
        <end position="256"/>
    </location>
</feature>
<evidence type="ECO:0000313" key="8">
    <source>
        <dbReference type="EMBL" id="MFC4202591.1"/>
    </source>
</evidence>
<evidence type="ECO:0000256" key="4">
    <source>
        <dbReference type="ARBA" id="ARBA00022741"/>
    </source>
</evidence>
<evidence type="ECO:0000313" key="9">
    <source>
        <dbReference type="Proteomes" id="UP001595848"/>
    </source>
</evidence>
<evidence type="ECO:0000256" key="3">
    <source>
        <dbReference type="ARBA" id="ARBA00022475"/>
    </source>
</evidence>
<keyword evidence="3" id="KW-0472">Membrane</keyword>
<organism evidence="8 9">
    <name type="scientific">Candidimonas humi</name>
    <dbReference type="NCBI Taxonomy" id="683355"/>
    <lineage>
        <taxon>Bacteria</taxon>
        <taxon>Pseudomonadati</taxon>
        <taxon>Pseudomonadota</taxon>
        <taxon>Betaproteobacteria</taxon>
        <taxon>Burkholderiales</taxon>
        <taxon>Alcaligenaceae</taxon>
        <taxon>Candidimonas</taxon>
    </lineage>
</organism>
<dbReference type="InterPro" id="IPR003439">
    <property type="entry name" value="ABC_transporter-like_ATP-bd"/>
</dbReference>
<dbReference type="SMART" id="SM00382">
    <property type="entry name" value="AAA"/>
    <property type="match status" value="1"/>
</dbReference>
<comment type="caution">
    <text evidence="8">The sequence shown here is derived from an EMBL/GenBank/DDBJ whole genome shotgun (WGS) entry which is preliminary data.</text>
</comment>
<accession>A0ABV8P380</accession>
<sequence>MSAPAPAVHATPAGADAAQRPAAALEVRGLTVHYGHIEAVRGIDMALEPGGITALVGANGAGKSTTLLALSGLLPKVSGSVIFEGEDITRLAPHQIVARGIVQVPEGRAILTTMTVRENLELGAYRRGNSGTPKDFDYVFALFPRLKERLDGVAGNLSGGEQQMLAIARALMAKPRLLLLDEPSMGLAPIVVQEIFRALRSINADGLTLFLVEQNVRQALKIAQRGYVLENGSMALSGSGKELLNHPRVLQAYLGV</sequence>
<dbReference type="RefSeq" id="WP_217964639.1">
    <property type="nucleotide sequence ID" value="NZ_JAHTBN010000004.1"/>
</dbReference>
<dbReference type="Proteomes" id="UP001595848">
    <property type="component" value="Unassembled WGS sequence"/>
</dbReference>
<proteinExistence type="inferred from homology"/>
<keyword evidence="4" id="KW-0547">Nucleotide-binding</keyword>
<comment type="similarity">
    <text evidence="1">Belongs to the ABC transporter superfamily.</text>
</comment>
<dbReference type="Pfam" id="PF00005">
    <property type="entry name" value="ABC_tran"/>
    <property type="match status" value="1"/>
</dbReference>
<dbReference type="InterPro" id="IPR052156">
    <property type="entry name" value="BCAA_Transport_ATP-bd_LivF"/>
</dbReference>
<dbReference type="PROSITE" id="PS50893">
    <property type="entry name" value="ABC_TRANSPORTER_2"/>
    <property type="match status" value="1"/>
</dbReference>
<dbReference type="PROSITE" id="PS00211">
    <property type="entry name" value="ABC_TRANSPORTER_1"/>
    <property type="match status" value="1"/>
</dbReference>
<dbReference type="PANTHER" id="PTHR43820">
    <property type="entry name" value="HIGH-AFFINITY BRANCHED-CHAIN AMINO ACID TRANSPORT ATP-BINDING PROTEIN LIVF"/>
    <property type="match status" value="1"/>
</dbReference>
<dbReference type="InterPro" id="IPR017871">
    <property type="entry name" value="ABC_transporter-like_CS"/>
</dbReference>
<dbReference type="InterPro" id="IPR003593">
    <property type="entry name" value="AAA+_ATPase"/>
</dbReference>
<keyword evidence="6" id="KW-0029">Amino-acid transport</keyword>
<dbReference type="EMBL" id="JBHSBV010000006">
    <property type="protein sequence ID" value="MFC4202591.1"/>
    <property type="molecule type" value="Genomic_DNA"/>
</dbReference>
<dbReference type="GO" id="GO:0005524">
    <property type="term" value="F:ATP binding"/>
    <property type="evidence" value="ECO:0007669"/>
    <property type="project" value="UniProtKB-KW"/>
</dbReference>
<keyword evidence="5 8" id="KW-0067">ATP-binding</keyword>
<keyword evidence="2" id="KW-0813">Transport</keyword>
<evidence type="ECO:0000256" key="1">
    <source>
        <dbReference type="ARBA" id="ARBA00005417"/>
    </source>
</evidence>
<gene>
    <name evidence="8" type="ORF">ACFOY1_16690</name>
</gene>
<reference evidence="9" key="1">
    <citation type="journal article" date="2019" name="Int. J. Syst. Evol. Microbiol.">
        <title>The Global Catalogue of Microorganisms (GCM) 10K type strain sequencing project: providing services to taxonomists for standard genome sequencing and annotation.</title>
        <authorList>
            <consortium name="The Broad Institute Genomics Platform"/>
            <consortium name="The Broad Institute Genome Sequencing Center for Infectious Disease"/>
            <person name="Wu L."/>
            <person name="Ma J."/>
        </authorList>
    </citation>
    <scope>NUCLEOTIDE SEQUENCE [LARGE SCALE GENOMIC DNA]</scope>
    <source>
        <strain evidence="9">LMG 24813</strain>
    </source>
</reference>
<dbReference type="PANTHER" id="PTHR43820:SF4">
    <property type="entry name" value="HIGH-AFFINITY BRANCHED-CHAIN AMINO ACID TRANSPORT ATP-BINDING PROTEIN LIVF"/>
    <property type="match status" value="1"/>
</dbReference>
<evidence type="ECO:0000259" key="7">
    <source>
        <dbReference type="PROSITE" id="PS50893"/>
    </source>
</evidence>
<evidence type="ECO:0000256" key="6">
    <source>
        <dbReference type="ARBA" id="ARBA00022970"/>
    </source>
</evidence>
<protein>
    <submittedName>
        <fullName evidence="8">ABC transporter ATP-binding protein</fullName>
    </submittedName>
</protein>
<evidence type="ECO:0000256" key="2">
    <source>
        <dbReference type="ARBA" id="ARBA00022448"/>
    </source>
</evidence>
<keyword evidence="3" id="KW-1003">Cell membrane</keyword>
<keyword evidence="9" id="KW-1185">Reference proteome</keyword>